<evidence type="ECO:0000313" key="2">
    <source>
        <dbReference type="EMBL" id="KKS90197.1"/>
    </source>
</evidence>
<accession>A0A0G1CXS6</accession>
<sequence length="207" mass="23871">MSKSPFFFDPSVAYHPNYQIFWSLLCYYLSMNFVFIYGPPAVGKLTVAKELSKMIGYKLFHNHLTVDLVTSIFLFDSDQLRRLSEKFRLEIFEEAAKANIEGLVFTMVYGPEADDEFIKKVVNIVEGNDGKVLFVRLFADIQILKKRVTEESRRSFNKTTSPQVLEEVIDKFKVFEAVSNHKSLSLDTGLLTPVESAREIINHYHLI</sequence>
<dbReference type="InterPro" id="IPR027417">
    <property type="entry name" value="P-loop_NTPase"/>
</dbReference>
<dbReference type="SUPFAM" id="SSF52540">
    <property type="entry name" value="P-loop containing nucleoside triphosphate hydrolases"/>
    <property type="match status" value="1"/>
</dbReference>
<keyword evidence="1" id="KW-0812">Transmembrane</keyword>
<dbReference type="AlphaFoldDB" id="A0A0G1CXS6"/>
<keyword evidence="1" id="KW-1133">Transmembrane helix</keyword>
<dbReference type="Proteomes" id="UP000034669">
    <property type="component" value="Unassembled WGS sequence"/>
</dbReference>
<gene>
    <name evidence="2" type="ORF">UV66_C0007G0009</name>
</gene>
<name>A0A0G1CXS6_9BACT</name>
<organism evidence="2 3">
    <name type="scientific">Candidatus Woesebacteria bacterium GW2011_GWA1_43_12</name>
    <dbReference type="NCBI Taxonomy" id="1618557"/>
    <lineage>
        <taxon>Bacteria</taxon>
        <taxon>Candidatus Woeseibacteriota</taxon>
    </lineage>
</organism>
<proteinExistence type="predicted"/>
<comment type="caution">
    <text evidence="2">The sequence shown here is derived from an EMBL/GenBank/DDBJ whole genome shotgun (WGS) entry which is preliminary data.</text>
</comment>
<protein>
    <recommendedName>
        <fullName evidence="4">Shikimate kinase</fullName>
    </recommendedName>
</protein>
<dbReference type="Gene3D" id="3.40.50.300">
    <property type="entry name" value="P-loop containing nucleotide triphosphate hydrolases"/>
    <property type="match status" value="1"/>
</dbReference>
<reference evidence="2 3" key="1">
    <citation type="journal article" date="2015" name="Nature">
        <title>rRNA introns, odd ribosomes, and small enigmatic genomes across a large radiation of phyla.</title>
        <authorList>
            <person name="Brown C.T."/>
            <person name="Hug L.A."/>
            <person name="Thomas B.C."/>
            <person name="Sharon I."/>
            <person name="Castelle C.J."/>
            <person name="Singh A."/>
            <person name="Wilkins M.J."/>
            <person name="Williams K.H."/>
            <person name="Banfield J.F."/>
        </authorList>
    </citation>
    <scope>NUCLEOTIDE SEQUENCE [LARGE SCALE GENOMIC DNA]</scope>
</reference>
<evidence type="ECO:0000256" key="1">
    <source>
        <dbReference type="SAM" id="Phobius"/>
    </source>
</evidence>
<dbReference type="EMBL" id="LCFI01000007">
    <property type="protein sequence ID" value="KKS90197.1"/>
    <property type="molecule type" value="Genomic_DNA"/>
</dbReference>
<keyword evidence="1" id="KW-0472">Membrane</keyword>
<evidence type="ECO:0000313" key="3">
    <source>
        <dbReference type="Proteomes" id="UP000034669"/>
    </source>
</evidence>
<dbReference type="PATRIC" id="fig|1618557.3.peg.730"/>
<feature type="transmembrane region" description="Helical" evidence="1">
    <location>
        <begin position="20"/>
        <end position="38"/>
    </location>
</feature>
<evidence type="ECO:0008006" key="4">
    <source>
        <dbReference type="Google" id="ProtNLM"/>
    </source>
</evidence>